<protein>
    <submittedName>
        <fullName evidence="3">Uncharacterized protein</fullName>
    </submittedName>
</protein>
<keyword evidence="1" id="KW-0175">Coiled coil</keyword>
<name>A0A4U8Z5R4_METTU</name>
<evidence type="ECO:0000256" key="1">
    <source>
        <dbReference type="SAM" id="Coils"/>
    </source>
</evidence>
<accession>A0A4U8Z5R4</accession>
<evidence type="ECO:0000313" key="4">
    <source>
        <dbReference type="Proteomes" id="UP000294360"/>
    </source>
</evidence>
<evidence type="ECO:0000313" key="3">
    <source>
        <dbReference type="EMBL" id="VFU10870.1"/>
    </source>
</evidence>
<dbReference type="RefSeq" id="WP_134491789.1">
    <property type="nucleotide sequence ID" value="NZ_LR536450.1"/>
</dbReference>
<gene>
    <name evidence="3" type="ORF">MTUNDRAET4_3989</name>
</gene>
<feature type="region of interest" description="Disordered" evidence="2">
    <location>
        <begin position="268"/>
        <end position="295"/>
    </location>
</feature>
<organism evidence="3 4">
    <name type="scientific">Methylocella tundrae</name>
    <dbReference type="NCBI Taxonomy" id="227605"/>
    <lineage>
        <taxon>Bacteria</taxon>
        <taxon>Pseudomonadati</taxon>
        <taxon>Pseudomonadota</taxon>
        <taxon>Alphaproteobacteria</taxon>
        <taxon>Hyphomicrobiales</taxon>
        <taxon>Beijerinckiaceae</taxon>
        <taxon>Methylocella</taxon>
    </lineage>
</organism>
<dbReference type="Proteomes" id="UP000294360">
    <property type="component" value="Chromosome"/>
</dbReference>
<proteinExistence type="predicted"/>
<evidence type="ECO:0000256" key="2">
    <source>
        <dbReference type="SAM" id="MobiDB-lite"/>
    </source>
</evidence>
<sequence>MYLWSRGFGAAQYRSGFLVRFFDEKVARLIGFHAARPNYAMLKEIPLRLRAHAERCRAELAAERQKLGDIEKAGLEAAGAGAFEEELRAARTALAAADDRLKAADAALRTLDAERDKALNEEVQATTARAVDILSNADSNESIRELYRKAAMTRAIEDDVAVQDIEANDRSLAASERQRADLIGKARQLAQRRSDIEAERAKFYRRGYDNPMGQFNNENAIADVLGAILKGVVQGAVLGTVLQGGYNERQRRADSGFGGDRGFNFPGAEGGGSGGGWIGGGGSGGGDGFRTGGGF</sequence>
<reference evidence="3 4" key="1">
    <citation type="submission" date="2019-03" db="EMBL/GenBank/DDBJ databases">
        <authorList>
            <person name="Kox A.R. M."/>
        </authorList>
    </citation>
    <scope>NUCLEOTIDE SEQUENCE [LARGE SCALE GENOMIC DNA]</scope>
    <source>
        <strain evidence="3">MTUNDRAET4 annotated genome</strain>
    </source>
</reference>
<dbReference type="AlphaFoldDB" id="A0A4U8Z5R4"/>
<dbReference type="EMBL" id="LR536450">
    <property type="protein sequence ID" value="VFU10870.1"/>
    <property type="molecule type" value="Genomic_DNA"/>
</dbReference>
<feature type="coiled-coil region" evidence="1">
    <location>
        <begin position="53"/>
        <end position="121"/>
    </location>
</feature>
<dbReference type="KEGG" id="mtun:MTUNDRAET4_3989"/>
<dbReference type="OrthoDB" id="274366at2"/>